<evidence type="ECO:0000256" key="1">
    <source>
        <dbReference type="SAM" id="MobiDB-lite"/>
    </source>
</evidence>
<evidence type="ECO:0000313" key="2">
    <source>
        <dbReference type="EMBL" id="MCI71489.1"/>
    </source>
</evidence>
<dbReference type="EMBL" id="LXQA010797235">
    <property type="protein sequence ID" value="MCI71489.1"/>
    <property type="molecule type" value="Genomic_DNA"/>
</dbReference>
<dbReference type="AlphaFoldDB" id="A0A392UD80"/>
<feature type="compositionally biased region" description="Basic and acidic residues" evidence="1">
    <location>
        <begin position="1"/>
        <end position="29"/>
    </location>
</feature>
<name>A0A392UD80_9FABA</name>
<feature type="non-terminal residue" evidence="2">
    <location>
        <position position="40"/>
    </location>
</feature>
<proteinExistence type="predicted"/>
<evidence type="ECO:0000313" key="3">
    <source>
        <dbReference type="Proteomes" id="UP000265520"/>
    </source>
</evidence>
<organism evidence="2 3">
    <name type="scientific">Trifolium medium</name>
    <dbReference type="NCBI Taxonomy" id="97028"/>
    <lineage>
        <taxon>Eukaryota</taxon>
        <taxon>Viridiplantae</taxon>
        <taxon>Streptophyta</taxon>
        <taxon>Embryophyta</taxon>
        <taxon>Tracheophyta</taxon>
        <taxon>Spermatophyta</taxon>
        <taxon>Magnoliopsida</taxon>
        <taxon>eudicotyledons</taxon>
        <taxon>Gunneridae</taxon>
        <taxon>Pentapetalae</taxon>
        <taxon>rosids</taxon>
        <taxon>fabids</taxon>
        <taxon>Fabales</taxon>
        <taxon>Fabaceae</taxon>
        <taxon>Papilionoideae</taxon>
        <taxon>50 kb inversion clade</taxon>
        <taxon>NPAAA clade</taxon>
        <taxon>Hologalegina</taxon>
        <taxon>IRL clade</taxon>
        <taxon>Trifolieae</taxon>
        <taxon>Trifolium</taxon>
    </lineage>
</organism>
<comment type="caution">
    <text evidence="2">The sequence shown here is derived from an EMBL/GenBank/DDBJ whole genome shotgun (WGS) entry which is preliminary data.</text>
</comment>
<protein>
    <submittedName>
        <fullName evidence="2">Uncharacterized protein</fullName>
    </submittedName>
</protein>
<sequence>MSEPEQKSEPELKQKLKTKPDGDLVKMDFSEYDDSIEPYS</sequence>
<feature type="region of interest" description="Disordered" evidence="1">
    <location>
        <begin position="1"/>
        <end position="40"/>
    </location>
</feature>
<accession>A0A392UD80</accession>
<dbReference type="Proteomes" id="UP000265520">
    <property type="component" value="Unassembled WGS sequence"/>
</dbReference>
<keyword evidence="3" id="KW-1185">Reference proteome</keyword>
<reference evidence="2 3" key="1">
    <citation type="journal article" date="2018" name="Front. Plant Sci.">
        <title>Red Clover (Trifolium pratense) and Zigzag Clover (T. medium) - A Picture of Genomic Similarities and Differences.</title>
        <authorList>
            <person name="Dluhosova J."/>
            <person name="Istvanek J."/>
            <person name="Nedelnik J."/>
            <person name="Repkova J."/>
        </authorList>
    </citation>
    <scope>NUCLEOTIDE SEQUENCE [LARGE SCALE GENOMIC DNA]</scope>
    <source>
        <strain evidence="3">cv. 10/8</strain>
        <tissue evidence="2">Leaf</tissue>
    </source>
</reference>
<feature type="compositionally biased region" description="Acidic residues" evidence="1">
    <location>
        <begin position="30"/>
        <end position="40"/>
    </location>
</feature>